<proteinExistence type="predicted"/>
<evidence type="ECO:0000313" key="3">
    <source>
        <dbReference type="Proteomes" id="UP001642502"/>
    </source>
</evidence>
<dbReference type="EMBL" id="CAWUON010000068">
    <property type="protein sequence ID" value="CAK7271119.1"/>
    <property type="molecule type" value="Genomic_DNA"/>
</dbReference>
<reference evidence="2 3" key="1">
    <citation type="submission" date="2024-01" db="EMBL/GenBank/DDBJ databases">
        <authorList>
            <person name="Allen C."/>
            <person name="Tagirdzhanova G."/>
        </authorList>
    </citation>
    <scope>NUCLEOTIDE SEQUENCE [LARGE SCALE GENOMIC DNA]</scope>
    <source>
        <strain evidence="2 3">CBS 119000</strain>
    </source>
</reference>
<gene>
    <name evidence="2" type="ORF">SEPCBS119000_004436</name>
</gene>
<name>A0ABP0DS44_9PEZI</name>
<evidence type="ECO:0000256" key="1">
    <source>
        <dbReference type="SAM" id="MobiDB-lite"/>
    </source>
</evidence>
<evidence type="ECO:0008006" key="4">
    <source>
        <dbReference type="Google" id="ProtNLM"/>
    </source>
</evidence>
<comment type="caution">
    <text evidence="2">The sequence shown here is derived from an EMBL/GenBank/DDBJ whole genome shotgun (WGS) entry which is preliminary data.</text>
</comment>
<feature type="compositionally biased region" description="Low complexity" evidence="1">
    <location>
        <begin position="159"/>
        <end position="170"/>
    </location>
</feature>
<accession>A0ABP0DS44</accession>
<dbReference type="Proteomes" id="UP001642502">
    <property type="component" value="Unassembled WGS sequence"/>
</dbReference>
<organism evidence="2 3">
    <name type="scientific">Sporothrix epigloea</name>
    <dbReference type="NCBI Taxonomy" id="1892477"/>
    <lineage>
        <taxon>Eukaryota</taxon>
        <taxon>Fungi</taxon>
        <taxon>Dikarya</taxon>
        <taxon>Ascomycota</taxon>
        <taxon>Pezizomycotina</taxon>
        <taxon>Sordariomycetes</taxon>
        <taxon>Sordariomycetidae</taxon>
        <taxon>Ophiostomatales</taxon>
        <taxon>Ophiostomataceae</taxon>
        <taxon>Sporothrix</taxon>
    </lineage>
</organism>
<evidence type="ECO:0000313" key="2">
    <source>
        <dbReference type="EMBL" id="CAK7271119.1"/>
    </source>
</evidence>
<feature type="region of interest" description="Disordered" evidence="1">
    <location>
        <begin position="147"/>
        <end position="170"/>
    </location>
</feature>
<sequence>MDRMRKVMMLTFGRTGWRRHELLAIFRRPEQPLNSTQLEASFELQDGQTLPARGWLESWDKDKLLLFAKSQAGRSLRSSPRPQAVLKRLDPKKAVPSCNIWGKPLAAKPARTKELKWWKQVENRILPPLPRSEWDLLKQLATGTADSRWDVPPRRAPVATTQLASTSTSTLSGGSSETWAWEKYLTGPMRVIERPNSRRFKLPLQSRTPQHAIPLDGPAIGYHNYTPRFWRRLYNDMWQLSSVIETKTSSGDKWDIASISWGGTGLKPLPPSTASLEFFKGLDSNGNQLVRPEGEARRAM</sequence>
<keyword evidence="3" id="KW-1185">Reference proteome</keyword>
<protein>
    <recommendedName>
        <fullName evidence="4">Mitochondrial zinc maintenance protein 1, mitochondrial</fullName>
    </recommendedName>
</protein>